<gene>
    <name evidence="3" type="ORF">Plo01_64050</name>
</gene>
<dbReference type="Gene3D" id="3.60.15.10">
    <property type="entry name" value="Ribonuclease Z/Hydroxyacylglutathione hydrolase-like"/>
    <property type="match status" value="1"/>
</dbReference>
<reference evidence="3 4" key="1">
    <citation type="submission" date="2021-01" db="EMBL/GenBank/DDBJ databases">
        <title>Whole genome shotgun sequence of Planobispora longispora NBRC 13918.</title>
        <authorList>
            <person name="Komaki H."/>
            <person name="Tamura T."/>
        </authorList>
    </citation>
    <scope>NUCLEOTIDE SEQUENCE [LARGE SCALE GENOMIC DNA]</scope>
    <source>
        <strain evidence="3 4">NBRC 13918</strain>
    </source>
</reference>
<evidence type="ECO:0000256" key="1">
    <source>
        <dbReference type="ARBA" id="ARBA00022723"/>
    </source>
</evidence>
<dbReference type="Pfam" id="PF00581">
    <property type="entry name" value="Rhodanese"/>
    <property type="match status" value="1"/>
</dbReference>
<dbReference type="SMART" id="SM00450">
    <property type="entry name" value="RHOD"/>
    <property type="match status" value="1"/>
</dbReference>
<feature type="domain" description="Rhodanese" evidence="2">
    <location>
        <begin position="376"/>
        <end position="462"/>
    </location>
</feature>
<dbReference type="SMART" id="SM00849">
    <property type="entry name" value="Lactamase_B"/>
    <property type="match status" value="1"/>
</dbReference>
<dbReference type="CDD" id="cd00158">
    <property type="entry name" value="RHOD"/>
    <property type="match status" value="1"/>
</dbReference>
<evidence type="ECO:0000313" key="4">
    <source>
        <dbReference type="Proteomes" id="UP000616724"/>
    </source>
</evidence>
<evidence type="ECO:0000259" key="2">
    <source>
        <dbReference type="PROSITE" id="PS50206"/>
    </source>
</evidence>
<dbReference type="SUPFAM" id="SSF56281">
    <property type="entry name" value="Metallo-hydrolase/oxidoreductase"/>
    <property type="match status" value="1"/>
</dbReference>
<organism evidence="3 4">
    <name type="scientific">Planobispora longispora</name>
    <dbReference type="NCBI Taxonomy" id="28887"/>
    <lineage>
        <taxon>Bacteria</taxon>
        <taxon>Bacillati</taxon>
        <taxon>Actinomycetota</taxon>
        <taxon>Actinomycetes</taxon>
        <taxon>Streptosporangiales</taxon>
        <taxon>Streptosporangiaceae</taxon>
        <taxon>Planobispora</taxon>
    </lineage>
</organism>
<keyword evidence="4" id="KW-1185">Reference proteome</keyword>
<sequence>MTTIHVEVVETSSLGDRSYLAHDGRVALAVDPQRDIDRILALAGRLGVRVTHVAETHLHNDYVSGGLALARVTGAAYLVAGADAVDFERLAVAGGDEIAVSESMRIAVVATPGHTFHHLSYVLSGPGGPQGVFTGGSLLFGTTGRTDLLGEQHARTLAHRQHASARRLADLLPDGAQIWPTHGFGSFCSATQSDAAASTIGREKQANPVLRLEADAFVTRTLAGLDAYPAYYAHMGARNSAGAGLIDLTPAQPADAEQLRERIAAGEWVVDLRSRKAFAARHLTGTVSFGLDGPMATWLAWLAPWGAPITLLGHDPEQIAAAQRELARIGIDRPAATATGTPHDWAGGEQTRLTTLATATFADLAAARAGRIPRHLPAPDIVLDVRMSGEWRAGHIEGATHIPLPELPARLAEIPGGTVWVHCGSGYRAAAAAGLLTRAGRRAVHIDDAYAGAAAAGLAIAGSGN</sequence>
<dbReference type="InterPro" id="IPR001763">
    <property type="entry name" value="Rhodanese-like_dom"/>
</dbReference>
<dbReference type="PANTHER" id="PTHR43084">
    <property type="entry name" value="PERSULFIDE DIOXYGENASE ETHE1"/>
    <property type="match status" value="1"/>
</dbReference>
<protein>
    <submittedName>
        <fullName evidence="3">MBL fold metallo-hydrolase</fullName>
    </submittedName>
</protein>
<comment type="caution">
    <text evidence="3">The sequence shown here is derived from an EMBL/GenBank/DDBJ whole genome shotgun (WGS) entry which is preliminary data.</text>
</comment>
<dbReference type="SUPFAM" id="SSF52821">
    <property type="entry name" value="Rhodanese/Cell cycle control phosphatase"/>
    <property type="match status" value="2"/>
</dbReference>
<dbReference type="EMBL" id="BOOH01000054">
    <property type="protein sequence ID" value="GIH79976.1"/>
    <property type="molecule type" value="Genomic_DNA"/>
</dbReference>
<dbReference type="RefSeq" id="WP_239317458.1">
    <property type="nucleotide sequence ID" value="NZ_BOOH01000054.1"/>
</dbReference>
<evidence type="ECO:0000313" key="3">
    <source>
        <dbReference type="EMBL" id="GIH79976.1"/>
    </source>
</evidence>
<name>A0A8J3RNN8_9ACTN</name>
<dbReference type="GO" id="GO:0070813">
    <property type="term" value="P:hydrogen sulfide metabolic process"/>
    <property type="evidence" value="ECO:0007669"/>
    <property type="project" value="TreeGrafter"/>
</dbReference>
<dbReference type="GO" id="GO:0050313">
    <property type="term" value="F:sulfur dioxygenase activity"/>
    <property type="evidence" value="ECO:0007669"/>
    <property type="project" value="InterPro"/>
</dbReference>
<dbReference type="CDD" id="cd07724">
    <property type="entry name" value="POD-like_MBL-fold"/>
    <property type="match status" value="1"/>
</dbReference>
<dbReference type="Gene3D" id="3.40.250.10">
    <property type="entry name" value="Rhodanese-like domain"/>
    <property type="match status" value="2"/>
</dbReference>
<dbReference type="GO" id="GO:0006749">
    <property type="term" value="P:glutathione metabolic process"/>
    <property type="evidence" value="ECO:0007669"/>
    <property type="project" value="InterPro"/>
</dbReference>
<dbReference type="AlphaFoldDB" id="A0A8J3RNN8"/>
<dbReference type="InterPro" id="IPR001279">
    <property type="entry name" value="Metallo-B-lactamas"/>
</dbReference>
<accession>A0A8J3RNN8</accession>
<dbReference type="Pfam" id="PF00753">
    <property type="entry name" value="Lactamase_B"/>
    <property type="match status" value="1"/>
</dbReference>
<dbReference type="InterPro" id="IPR036866">
    <property type="entry name" value="RibonucZ/Hydroxyglut_hydro"/>
</dbReference>
<dbReference type="InterPro" id="IPR051682">
    <property type="entry name" value="Mito_Persulfide_Diox"/>
</dbReference>
<dbReference type="PANTHER" id="PTHR43084:SF1">
    <property type="entry name" value="PERSULFIDE DIOXYGENASE ETHE1, MITOCHONDRIAL"/>
    <property type="match status" value="1"/>
</dbReference>
<dbReference type="InterPro" id="IPR036873">
    <property type="entry name" value="Rhodanese-like_dom_sf"/>
</dbReference>
<dbReference type="GO" id="GO:0046872">
    <property type="term" value="F:metal ion binding"/>
    <property type="evidence" value="ECO:0007669"/>
    <property type="project" value="UniProtKB-KW"/>
</dbReference>
<dbReference type="Proteomes" id="UP000616724">
    <property type="component" value="Unassembled WGS sequence"/>
</dbReference>
<proteinExistence type="predicted"/>
<keyword evidence="1" id="KW-0479">Metal-binding</keyword>
<dbReference type="InterPro" id="IPR044528">
    <property type="entry name" value="POD-like_MBL-fold"/>
</dbReference>
<dbReference type="PROSITE" id="PS50206">
    <property type="entry name" value="RHODANESE_3"/>
    <property type="match status" value="1"/>
</dbReference>